<sequence>MENILIPDDVFHFLATFLNPVDCMSFCLSGVSPGFTAFYSKIRIWKLSRCFGLNPNICQQFFSKCVVSSNISVLDLSHCFWIPEDNLLEGCFSSELKNLIELNVLDTQLSFVSVLLKVMPQCQGVTKLSVDIDEQTWRTLNKKLQGFPDTYKENFKKITHLKLFLNDGSKYILHIWLLLFKVLGWCRDCVDLHMELFVNRSLEQQNYQLFQTVIKLFSKWNLYDGLKWMISLKGLCVLINEPDCCFDEFCRWLLHEINPPNLERLWIPSTALRLSPSKFKSGPSLKCFNIGSLGKGFDLTSLDFTQLTHLSGIKVDSDLKLPQLRFLRAEFSSCSVLDEFCASHPQLEHLHFDGFFQLQRMKCPSNVNGHILCKFMHSCSKLEELYIGVPQVPTYHCCRESKPKENHKAYRSISKQTHLKKLTLSGLQLKCGEFLPQVLERCIKLESLHIAGAFNNCEKFQFLKDLSKYFPLATNIRDLRIQTDDISESVLKDLFSSIGSCSTLQRLMIYHDGISPLYNEESLIFLPDCLKDLVHRLPQLVAFCFIYPLDYLTIVGMRHSLSSLNWNPKNNGNVASRPCFWHRIGKQDLLEYRSFPRIHLSEFVCPIRYIDSFPVFK</sequence>
<dbReference type="SUPFAM" id="SSF52047">
    <property type="entry name" value="RNI-like"/>
    <property type="match status" value="1"/>
</dbReference>
<comment type="caution">
    <text evidence="1">The sequence shown here is derived from an EMBL/GenBank/DDBJ whole genome shotgun (WGS) entry which is preliminary data.</text>
</comment>
<accession>A0A8J2RQT1</accession>
<keyword evidence="2" id="KW-1185">Reference proteome</keyword>
<gene>
    <name evidence="1" type="ORF">DGAL_LOCUS10065</name>
</gene>
<name>A0A8J2RQT1_9CRUS</name>
<dbReference type="OrthoDB" id="6342981at2759"/>
<evidence type="ECO:0000313" key="2">
    <source>
        <dbReference type="Proteomes" id="UP000789390"/>
    </source>
</evidence>
<protein>
    <submittedName>
        <fullName evidence="1">Uncharacterized protein</fullName>
    </submittedName>
</protein>
<reference evidence="1" key="1">
    <citation type="submission" date="2021-11" db="EMBL/GenBank/DDBJ databases">
        <authorList>
            <person name="Schell T."/>
        </authorList>
    </citation>
    <scope>NUCLEOTIDE SEQUENCE</scope>
    <source>
        <strain evidence="1">M5</strain>
    </source>
</reference>
<dbReference type="InterPro" id="IPR032675">
    <property type="entry name" value="LRR_dom_sf"/>
</dbReference>
<dbReference type="EMBL" id="CAKKLH010000235">
    <property type="protein sequence ID" value="CAH0106901.1"/>
    <property type="molecule type" value="Genomic_DNA"/>
</dbReference>
<dbReference type="Gene3D" id="3.80.10.10">
    <property type="entry name" value="Ribonuclease Inhibitor"/>
    <property type="match status" value="1"/>
</dbReference>
<dbReference type="AlphaFoldDB" id="A0A8J2RQT1"/>
<proteinExistence type="predicted"/>
<organism evidence="1 2">
    <name type="scientific">Daphnia galeata</name>
    <dbReference type="NCBI Taxonomy" id="27404"/>
    <lineage>
        <taxon>Eukaryota</taxon>
        <taxon>Metazoa</taxon>
        <taxon>Ecdysozoa</taxon>
        <taxon>Arthropoda</taxon>
        <taxon>Crustacea</taxon>
        <taxon>Branchiopoda</taxon>
        <taxon>Diplostraca</taxon>
        <taxon>Cladocera</taxon>
        <taxon>Anomopoda</taxon>
        <taxon>Daphniidae</taxon>
        <taxon>Daphnia</taxon>
    </lineage>
</organism>
<evidence type="ECO:0000313" key="1">
    <source>
        <dbReference type="EMBL" id="CAH0106901.1"/>
    </source>
</evidence>
<dbReference type="Proteomes" id="UP000789390">
    <property type="component" value="Unassembled WGS sequence"/>
</dbReference>